<dbReference type="GO" id="GO:0006954">
    <property type="term" value="P:inflammatory response"/>
    <property type="evidence" value="ECO:0007669"/>
    <property type="project" value="InterPro"/>
</dbReference>
<evidence type="ECO:0000256" key="1">
    <source>
        <dbReference type="ARBA" id="ARBA00004613"/>
    </source>
</evidence>
<evidence type="ECO:0000313" key="6">
    <source>
        <dbReference type="Proteomes" id="UP000269221"/>
    </source>
</evidence>
<protein>
    <recommendedName>
        <fullName evidence="4">Anaphylatoxin-like domain-containing protein</fullName>
    </recommendedName>
</protein>
<proteinExistence type="predicted"/>
<dbReference type="GO" id="GO:0006956">
    <property type="term" value="P:complement activation"/>
    <property type="evidence" value="ECO:0007669"/>
    <property type="project" value="InterPro"/>
</dbReference>
<dbReference type="STRING" id="333673.A0A3M0IF54"/>
<reference evidence="5 6" key="1">
    <citation type="submission" date="2018-07" db="EMBL/GenBank/DDBJ databases">
        <title>A high quality draft genome assembly of the barn swallow (H. rustica rustica).</title>
        <authorList>
            <person name="Formenti G."/>
            <person name="Chiara M."/>
            <person name="Poveda L."/>
            <person name="Francoijs K.-J."/>
            <person name="Bonisoli-Alquati A."/>
            <person name="Canova L."/>
            <person name="Gianfranceschi L."/>
            <person name="Horner D.S."/>
            <person name="Saino N."/>
        </authorList>
    </citation>
    <scope>NUCLEOTIDE SEQUENCE [LARGE SCALE GENOMIC DNA]</scope>
    <source>
        <strain evidence="5">Chelidonia</strain>
        <tissue evidence="5">Blood</tissue>
    </source>
</reference>
<keyword evidence="2" id="KW-0964">Secreted</keyword>
<dbReference type="PANTHER" id="PTHR11412">
    <property type="entry name" value="MACROGLOBULIN / COMPLEMENT"/>
    <property type="match status" value="1"/>
</dbReference>
<dbReference type="FunFam" id="1.20.91.20:FF:000001">
    <property type="entry name" value="Complement C3"/>
    <property type="match status" value="1"/>
</dbReference>
<comment type="caution">
    <text evidence="5">The sequence shown here is derived from an EMBL/GenBank/DDBJ whole genome shotgun (WGS) entry which is preliminary data.</text>
</comment>
<feature type="domain" description="Anaphylatoxin-like" evidence="4">
    <location>
        <begin position="114"/>
        <end position="149"/>
    </location>
</feature>
<organism evidence="5 6">
    <name type="scientific">Hirundo rustica rustica</name>
    <dbReference type="NCBI Taxonomy" id="333673"/>
    <lineage>
        <taxon>Eukaryota</taxon>
        <taxon>Metazoa</taxon>
        <taxon>Chordata</taxon>
        <taxon>Craniata</taxon>
        <taxon>Vertebrata</taxon>
        <taxon>Euteleostomi</taxon>
        <taxon>Archelosauria</taxon>
        <taxon>Archosauria</taxon>
        <taxon>Dinosauria</taxon>
        <taxon>Saurischia</taxon>
        <taxon>Theropoda</taxon>
        <taxon>Coelurosauria</taxon>
        <taxon>Aves</taxon>
        <taxon>Neognathae</taxon>
        <taxon>Neoaves</taxon>
        <taxon>Telluraves</taxon>
        <taxon>Australaves</taxon>
        <taxon>Passeriformes</taxon>
        <taxon>Sylvioidea</taxon>
        <taxon>Hirundinidae</taxon>
        <taxon>Hirundo</taxon>
    </lineage>
</organism>
<dbReference type="SMART" id="SM00104">
    <property type="entry name" value="ANATO"/>
    <property type="match status" value="1"/>
</dbReference>
<dbReference type="PROSITE" id="PS01178">
    <property type="entry name" value="ANAPHYLATOXIN_2"/>
    <property type="match status" value="1"/>
</dbReference>
<sequence length="202" mass="22118">MRLRIEGDHKSHVGLVAVDKGVFVLSKKNRLTQSRVWDTVERGDIGCTPGSGRDNVGVFADAGLSLATNVQVSTPQRSEVLCPQPAKRKRRSLALAEYKGTKAAEYSDKLERKCCEDGMKDNPMGHSCQKRTEYIQEGESCVRAFLDCCTYIKAKRDQQNMSPSTGLARSKCWAVVGREKVGGGEGQVNLKLSLVVAQVELG</sequence>
<gene>
    <name evidence="5" type="ORF">DUI87_35492</name>
</gene>
<dbReference type="PANTHER" id="PTHR11412:SF81">
    <property type="entry name" value="COMPLEMENT C3"/>
    <property type="match status" value="1"/>
</dbReference>
<evidence type="ECO:0000256" key="2">
    <source>
        <dbReference type="ARBA" id="ARBA00022525"/>
    </source>
</evidence>
<dbReference type="Gene3D" id="1.20.50.70">
    <property type="match status" value="1"/>
</dbReference>
<dbReference type="Gene3D" id="1.20.91.20">
    <property type="entry name" value="Anaphylotoxins (complement system)"/>
    <property type="match status" value="1"/>
</dbReference>
<dbReference type="OrthoDB" id="6359008at2759"/>
<dbReference type="PRINTS" id="PR00004">
    <property type="entry name" value="ANAPHYLATOXN"/>
</dbReference>
<dbReference type="Gene3D" id="6.20.50.160">
    <property type="match status" value="1"/>
</dbReference>
<evidence type="ECO:0000256" key="3">
    <source>
        <dbReference type="ARBA" id="ARBA00023157"/>
    </source>
</evidence>
<dbReference type="AlphaFoldDB" id="A0A3M0IF54"/>
<accession>A0A3M0IF54</accession>
<dbReference type="EMBL" id="QRBI01000351">
    <property type="protein sequence ID" value="RMB88131.1"/>
    <property type="molecule type" value="Genomic_DNA"/>
</dbReference>
<name>A0A3M0IF54_HIRRU</name>
<keyword evidence="6" id="KW-1185">Reference proteome</keyword>
<dbReference type="Proteomes" id="UP000269221">
    <property type="component" value="Unassembled WGS sequence"/>
</dbReference>
<evidence type="ECO:0000313" key="5">
    <source>
        <dbReference type="EMBL" id="RMB88131.1"/>
    </source>
</evidence>
<dbReference type="InterPro" id="IPR050473">
    <property type="entry name" value="A2M/Complement_sys"/>
</dbReference>
<dbReference type="SUPFAM" id="SSF47686">
    <property type="entry name" value="Anaphylotoxins (complement system)"/>
    <property type="match status" value="1"/>
</dbReference>
<dbReference type="InterPro" id="IPR000020">
    <property type="entry name" value="Anaphylatoxin/fibulin"/>
</dbReference>
<evidence type="ECO:0000259" key="4">
    <source>
        <dbReference type="PROSITE" id="PS01178"/>
    </source>
</evidence>
<dbReference type="InterPro" id="IPR001840">
    <property type="entry name" value="Anaphylatoxn_comp_syst_dom"/>
</dbReference>
<dbReference type="GO" id="GO:0005576">
    <property type="term" value="C:extracellular region"/>
    <property type="evidence" value="ECO:0007669"/>
    <property type="project" value="UniProtKB-SubCell"/>
</dbReference>
<dbReference type="CDD" id="cd00017">
    <property type="entry name" value="ANATO"/>
    <property type="match status" value="1"/>
</dbReference>
<dbReference type="PROSITE" id="PS01177">
    <property type="entry name" value="ANAPHYLATOXIN_1"/>
    <property type="match status" value="1"/>
</dbReference>
<keyword evidence="3" id="KW-1015">Disulfide bond</keyword>
<dbReference type="Pfam" id="PF01821">
    <property type="entry name" value="ANATO"/>
    <property type="match status" value="1"/>
</dbReference>
<comment type="subcellular location">
    <subcellularLocation>
        <location evidence="1">Secreted</location>
    </subcellularLocation>
</comment>
<dbReference type="InterPro" id="IPR018081">
    <property type="entry name" value="Anaphylatoxin_comp_syst"/>
</dbReference>